<dbReference type="EMBL" id="AFOY02000004">
    <property type="protein sequence ID" value="EXF95779.1"/>
    <property type="molecule type" value="Genomic_DNA"/>
</dbReference>
<feature type="domain" description="Bacteriophage lambda Replication protein O N-terminal" evidence="2">
    <location>
        <begin position="2"/>
        <end position="76"/>
    </location>
</feature>
<dbReference type="NCBIfam" id="TIGR01610">
    <property type="entry name" value="phage_O_Nterm"/>
    <property type="match status" value="1"/>
</dbReference>
<evidence type="ECO:0000313" key="3">
    <source>
        <dbReference type="EMBL" id="EXF95779.1"/>
    </source>
</evidence>
<gene>
    <name evidence="3" type="ORF">HK44_020505</name>
</gene>
<protein>
    <submittedName>
        <fullName evidence="3">Replication protein</fullName>
    </submittedName>
</protein>
<evidence type="ECO:0000313" key="4">
    <source>
        <dbReference type="Proteomes" id="UP000022611"/>
    </source>
</evidence>
<dbReference type="eggNOG" id="ENOG5033H1I">
    <property type="taxonomic scope" value="Bacteria"/>
</dbReference>
<organism evidence="3 4">
    <name type="scientific">Pseudomonas fluorescens HK44</name>
    <dbReference type="NCBI Taxonomy" id="1042209"/>
    <lineage>
        <taxon>Bacteria</taxon>
        <taxon>Pseudomonadati</taxon>
        <taxon>Pseudomonadota</taxon>
        <taxon>Gammaproteobacteria</taxon>
        <taxon>Pseudomonadales</taxon>
        <taxon>Pseudomonadaceae</taxon>
        <taxon>Pseudomonas</taxon>
    </lineage>
</organism>
<comment type="caution">
    <text evidence="3">The sequence shown here is derived from an EMBL/GenBank/DDBJ whole genome shotgun (WGS) entry which is preliminary data.</text>
</comment>
<dbReference type="Gene3D" id="1.10.10.10">
    <property type="entry name" value="Winged helix-like DNA-binding domain superfamily/Winged helix DNA-binding domain"/>
    <property type="match status" value="1"/>
</dbReference>
<evidence type="ECO:0000259" key="2">
    <source>
        <dbReference type="Pfam" id="PF04492"/>
    </source>
</evidence>
<dbReference type="GO" id="GO:0006260">
    <property type="term" value="P:DNA replication"/>
    <property type="evidence" value="ECO:0007669"/>
    <property type="project" value="InterPro"/>
</dbReference>
<dbReference type="Proteomes" id="UP000022611">
    <property type="component" value="Unassembled WGS sequence"/>
</dbReference>
<accession>A0A010S5C7</accession>
<dbReference type="AlphaFoldDB" id="A0A010S5C7"/>
<proteinExistence type="predicted"/>
<sequence length="264" mass="28883">MENSLMDALMVIDLPGRELKVALFIAKATINFQAGPVRIKAAEVSKSTNLHPDVVSKAISHLLKRRVIFREGGSRGDIGLCDPKEWAYVECPSRTKRSDSGHMGRVVSITRQTKTDDSLLYSKKETLLPLSTKESNAPLEKSKRAPRKTKPAADSAFGKAQMLADNPHQIPDQLLVDWLALRKTKRAAVSLTVWDALNAELTKCAELGILAKDAMTEALSAGWQGFKADWIANRLAQAGRAPSAASAGPDFYSTAWRNDLSDEL</sequence>
<name>A0A010S5C7_PSEFL</name>
<dbReference type="HOGENOM" id="CLU_983069_0_0_6"/>
<dbReference type="OrthoDB" id="7018846at2"/>
<dbReference type="InterPro" id="IPR006497">
    <property type="entry name" value="Phage_lambda_VrpO_N"/>
</dbReference>
<feature type="region of interest" description="Disordered" evidence="1">
    <location>
        <begin position="132"/>
        <end position="155"/>
    </location>
</feature>
<dbReference type="PATRIC" id="fig|1042209.11.peg.626"/>
<dbReference type="InterPro" id="IPR036388">
    <property type="entry name" value="WH-like_DNA-bd_sf"/>
</dbReference>
<evidence type="ECO:0000256" key="1">
    <source>
        <dbReference type="SAM" id="MobiDB-lite"/>
    </source>
</evidence>
<dbReference type="Pfam" id="PF04492">
    <property type="entry name" value="Phage_rep_O"/>
    <property type="match status" value="1"/>
</dbReference>
<reference evidence="3 4" key="1">
    <citation type="journal article" date="2011" name="J. Bacteriol.">
        <title>Draft genome sequence of the polycyclic aromatic hydrocarbon-degrading, genetically engineered bioluminescent bioreporter Pseudomonas fluorescens HK44.</title>
        <authorList>
            <person name="Chauhan A."/>
            <person name="Layton A.C."/>
            <person name="Williams D.E."/>
            <person name="Smartt A.E."/>
            <person name="Ripp S."/>
            <person name="Karpinets T.V."/>
            <person name="Brown S.D."/>
            <person name="Sayler G.S."/>
        </authorList>
    </citation>
    <scope>NUCLEOTIDE SEQUENCE [LARGE SCALE GENOMIC DNA]</scope>
    <source>
        <strain evidence="3 4">HK44</strain>
    </source>
</reference>